<organism evidence="2">
    <name type="scientific">Proteinivorax tanatarense</name>
    <dbReference type="NCBI Taxonomy" id="1260629"/>
    <lineage>
        <taxon>Bacteria</taxon>
        <taxon>Bacillati</taxon>
        <taxon>Bacillota</taxon>
        <taxon>Clostridia</taxon>
        <taxon>Eubacteriales</taxon>
        <taxon>Proteinivoracaceae</taxon>
        <taxon>Proteinivorax</taxon>
    </lineage>
</organism>
<name>A0AAU7VMC6_9FIRM</name>
<dbReference type="AlphaFoldDB" id="A0AAU7VMC6"/>
<evidence type="ECO:0000313" key="2">
    <source>
        <dbReference type="EMBL" id="XBX75213.1"/>
    </source>
</evidence>
<reference evidence="2" key="1">
    <citation type="journal article" date="2013" name="Extremophiles">
        <title>Proteinivorax tanatarense gen. nov., sp. nov., an anaerobic, haloalkaliphilic, proteolytic bacterium isolated from a decaying algal bloom, and proposal of Proteinivoraceae fam. nov.</title>
        <authorList>
            <person name="Kevbrin V."/>
            <person name="Boltyanskaya Y."/>
            <person name="Zhilina T."/>
            <person name="Kolganova T."/>
            <person name="Lavrentjeva E."/>
            <person name="Kuznetsov B."/>
        </authorList>
    </citation>
    <scope>NUCLEOTIDE SEQUENCE</scope>
    <source>
        <strain evidence="2">Z-910T</strain>
    </source>
</reference>
<dbReference type="InterPro" id="IPR027417">
    <property type="entry name" value="P-loop_NTPase"/>
</dbReference>
<dbReference type="Gene3D" id="3.40.50.300">
    <property type="entry name" value="P-loop containing nucleotide triphosphate hydrolases"/>
    <property type="match status" value="1"/>
</dbReference>
<dbReference type="Pfam" id="PF13087">
    <property type="entry name" value="AAA_12"/>
    <property type="match status" value="1"/>
</dbReference>
<dbReference type="EMBL" id="CP158367">
    <property type="protein sequence ID" value="XBX75213.1"/>
    <property type="molecule type" value="Genomic_DNA"/>
</dbReference>
<gene>
    <name evidence="2" type="ORF">PRVXT_000322</name>
</gene>
<evidence type="ECO:0000259" key="1">
    <source>
        <dbReference type="Pfam" id="PF13087"/>
    </source>
</evidence>
<proteinExistence type="predicted"/>
<feature type="domain" description="DNA2/NAM7 helicase-like C-terminal" evidence="1">
    <location>
        <begin position="4"/>
        <end position="60"/>
    </location>
</feature>
<dbReference type="InterPro" id="IPR041679">
    <property type="entry name" value="DNA2/NAM7-like_C"/>
</dbReference>
<reference evidence="2" key="2">
    <citation type="submission" date="2024-06" db="EMBL/GenBank/DDBJ databases">
        <authorList>
            <person name="Petrova K.O."/>
            <person name="Toshchakov S.V."/>
            <person name="Boltjanskaja Y.V."/>
            <person name="Kevbrin V."/>
        </authorList>
    </citation>
    <scope>NUCLEOTIDE SEQUENCE</scope>
    <source>
        <strain evidence="2">Z-910T</strain>
    </source>
</reference>
<protein>
    <submittedName>
        <fullName evidence="2">AAA domain-containing protein</fullName>
    </submittedName>
</protein>
<dbReference type="RefSeq" id="WP_350343958.1">
    <property type="nucleotide sequence ID" value="NZ_CP158367.1"/>
</dbReference>
<accession>A0AAU7VMC6</accession>
<sequence>MEKLITVGTVHRFQCRERKITILSTVYGSQEKCHFIDANKSMLNVAVSRAKDSYLVFGDINCLSKMKKKPVDC</sequence>